<dbReference type="Proteomes" id="UP000373269">
    <property type="component" value="Chromosome"/>
</dbReference>
<evidence type="ECO:0000259" key="1">
    <source>
        <dbReference type="Pfam" id="PF04218"/>
    </source>
</evidence>
<dbReference type="SUPFAM" id="SSF46689">
    <property type="entry name" value="Homeodomain-like"/>
    <property type="match status" value="1"/>
</dbReference>
<keyword evidence="3" id="KW-1185">Reference proteome</keyword>
<protein>
    <submittedName>
        <fullName evidence="2">Transposase</fullName>
    </submittedName>
</protein>
<dbReference type="Gene3D" id="1.10.10.60">
    <property type="entry name" value="Homeodomain-like"/>
    <property type="match status" value="1"/>
</dbReference>
<reference evidence="2 3" key="1">
    <citation type="submission" date="2019-11" db="EMBL/GenBank/DDBJ databases">
        <title>Whole Genome Sequencing and Comparative Genomic Analyses of Lysinibacillus pakistanensis LZH-9, a Halotolerant Strain with Excellent COD Removal Capability.</title>
        <authorList>
            <person name="Zhou H."/>
        </authorList>
    </citation>
    <scope>NUCLEOTIDE SEQUENCE [LARGE SCALE GENOMIC DNA]</scope>
    <source>
        <strain evidence="2 3">LZH-9</strain>
    </source>
</reference>
<evidence type="ECO:0000313" key="3">
    <source>
        <dbReference type="Proteomes" id="UP000373269"/>
    </source>
</evidence>
<dbReference type="EMBL" id="CP045835">
    <property type="protein sequence ID" value="QGG52553.1"/>
    <property type="molecule type" value="Genomic_DNA"/>
</dbReference>
<dbReference type="Pfam" id="PF04218">
    <property type="entry name" value="CENP-B_N"/>
    <property type="match status" value="1"/>
</dbReference>
<accession>A0ABX6DHS5</accession>
<organism evidence="2 3">
    <name type="scientific">Lysinibacillus pakistanensis</name>
    <dbReference type="NCBI Taxonomy" id="759811"/>
    <lineage>
        <taxon>Bacteria</taxon>
        <taxon>Bacillati</taxon>
        <taxon>Bacillota</taxon>
        <taxon>Bacilli</taxon>
        <taxon>Bacillales</taxon>
        <taxon>Bacillaceae</taxon>
        <taxon>Lysinibacillus</taxon>
    </lineage>
</organism>
<gene>
    <name evidence="2" type="ORF">GDS87_17145</name>
</gene>
<feature type="domain" description="HTH psq-type" evidence="1">
    <location>
        <begin position="1"/>
        <end position="33"/>
    </location>
</feature>
<proteinExistence type="predicted"/>
<sequence length="45" mass="5221">MVKLNENGKSRADIVREYDITPSALDRWIKNHQETGSFKAEDNRS</sequence>
<dbReference type="InterPro" id="IPR009057">
    <property type="entry name" value="Homeodomain-like_sf"/>
</dbReference>
<name>A0ABX6DHS5_9BACI</name>
<dbReference type="InterPro" id="IPR007889">
    <property type="entry name" value="HTH_Psq"/>
</dbReference>
<evidence type="ECO:0000313" key="2">
    <source>
        <dbReference type="EMBL" id="QGG52553.1"/>
    </source>
</evidence>